<proteinExistence type="predicted"/>
<dbReference type="Proteomes" id="UP000504632">
    <property type="component" value="Chromosome 7"/>
</dbReference>
<dbReference type="RefSeq" id="XP_030635008.1">
    <property type="nucleotide sequence ID" value="XM_030779148.1"/>
</dbReference>
<dbReference type="FunCoup" id="A0A6J2VSU5">
    <property type="interactions" value="1055"/>
</dbReference>
<evidence type="ECO:0000313" key="2">
    <source>
        <dbReference type="RefSeq" id="XP_030635008.1"/>
    </source>
</evidence>
<accession>A0A6J2VSU5</accession>
<dbReference type="InParanoid" id="A0A6J2VSU5"/>
<dbReference type="GO" id="GO:0000796">
    <property type="term" value="C:condensin complex"/>
    <property type="evidence" value="ECO:0007669"/>
    <property type="project" value="TreeGrafter"/>
</dbReference>
<dbReference type="Gene3D" id="1.25.10.10">
    <property type="entry name" value="Leucine-rich Repeat Variant"/>
    <property type="match status" value="1"/>
</dbReference>
<dbReference type="InterPro" id="IPR024741">
    <property type="entry name" value="Condensin2_G2"/>
</dbReference>
<dbReference type="PANTHER" id="PTHR16199">
    <property type="entry name" value="CONDENSIN-2 COMPLEX SUBUNIT G2"/>
    <property type="match status" value="1"/>
</dbReference>
<keyword evidence="1" id="KW-1185">Reference proteome</keyword>
<protein>
    <submittedName>
        <fullName evidence="2">Condensin-2 complex subunit G2</fullName>
    </submittedName>
</protein>
<dbReference type="InterPro" id="IPR016024">
    <property type="entry name" value="ARM-type_fold"/>
</dbReference>
<reference evidence="2" key="1">
    <citation type="submission" date="2025-08" db="UniProtKB">
        <authorList>
            <consortium name="RefSeq"/>
        </authorList>
    </citation>
    <scope>IDENTIFICATION</scope>
</reference>
<evidence type="ECO:0000313" key="1">
    <source>
        <dbReference type="Proteomes" id="UP000504632"/>
    </source>
</evidence>
<sequence>MSKRKAFLDSVDPERTEDFLNFIKLHKNGAEPFDLAEVLVELQKAEREELWAKLVQLLRHTIASCPTEHWNNGLDEDSGDEMEVEVPSDVKQAMSVIEGVTLVATVSIDSVQDNDTYTSLLQCAAMLNDIVNLLPASEVLLRQAVHWLFECWWGRGLQGKEELGWTVFIACLEDMVTLKKPLTQLQSGYKVREVLLSVDFESEEGQRATNVLLQCFLNVPLIKREEGKRFLAFLFGWDVNFIRMIHGTIKNQLQFFPKAVMADVAEIYFRAWKKASGTFLEEIESTCIQDLMQHAVLLHRNSPVLPKVRQILRYFHKQKFRQGIDEMLDKLYKPILWKALKAANAEVRANATLLLSEAFPLHDPSMSSDKIDEAVQKQLDTLFALLGDPQPLVRSTAVLAVCTILAKCWEVIPSTIITDFLKKLMTQLATDTSSPDVRCSVFTCIPLILENSMSHPLLEKLLPALKTSLHDTSEKVRVAFVDMLLKIKAARAAKFWKVCSMEHLLARLEVDAPSVSKRIVNLLFNSFFPVNQSEEVWCERCVTLIQMSPQAARKFYQYAYLYTAPTNIAKLMLMIRKCLNVCIQNSRDDPNETGSSNKENTSVLEDVLSVKDTLAMASLLEIVVILWRSIRKSLEHNEEAMQYTVVKFSSVLPDYLRVFQEERCTAPLILLASLLPPATVPTFSCGVLPRLKKLNPGCPVAHYSQIVECLCGWGQAGHIVELITDWLAEALPKTTNKEDTSRKVRIHETAEAKPDLGLDYLEYLLTKPRTRDSVLGLPLAQLKQLHKALADWKSALYSSLSESRSEVSVSTTETALRAFTMHGRLSVHLHHKHPEGRDFLVSLEHSGAWVMERVLPFLVAPDNDNSVSEQQVTVARRIVEICLSVYKDVVRVALGDEEFKGQVLELCSSVLLSEKGYVCIPLLLSVLTEVTQDSSHSAQGLDEQTSVIQAVIINIFQKVLEVLARRLRKDRDEGQELCDSSKGALSDFLLVAEEWGAVSAEVTSGIFSSLFAAVIVEISYTLQKLSHVEEVMSPESVADLPPLSSAILSVLLNSPPVTRSFLSEVSSSVDSEAIDNIVGLAAITHILAIASQTGKFKVELKGIAVSVQKQLQNHYSIMAEESLNVQRAIYESMVRTLNSILMP</sequence>
<dbReference type="SUPFAM" id="SSF48371">
    <property type="entry name" value="ARM repeat"/>
    <property type="match status" value="1"/>
</dbReference>
<dbReference type="AlphaFoldDB" id="A0A6J2VSU5"/>
<dbReference type="PANTHER" id="PTHR16199:SF4">
    <property type="entry name" value="CONDENSIN-2 COMPLEX SUBUNIT G2"/>
    <property type="match status" value="1"/>
</dbReference>
<dbReference type="Pfam" id="PF12422">
    <property type="entry name" value="Condensin2nSMC"/>
    <property type="match status" value="1"/>
</dbReference>
<dbReference type="GO" id="GO:0000070">
    <property type="term" value="P:mitotic sister chromatid segregation"/>
    <property type="evidence" value="ECO:0007669"/>
    <property type="project" value="TreeGrafter"/>
</dbReference>
<dbReference type="OrthoDB" id="10062843at2759"/>
<name>A0A6J2VSU5_CHACN</name>
<dbReference type="InterPro" id="IPR011989">
    <property type="entry name" value="ARM-like"/>
</dbReference>
<dbReference type="GO" id="GO:0005634">
    <property type="term" value="C:nucleus"/>
    <property type="evidence" value="ECO:0007669"/>
    <property type="project" value="InterPro"/>
</dbReference>
<organism evidence="1 2">
    <name type="scientific">Chanos chanos</name>
    <name type="common">Milkfish</name>
    <name type="synonym">Mugil chanos</name>
    <dbReference type="NCBI Taxonomy" id="29144"/>
    <lineage>
        <taxon>Eukaryota</taxon>
        <taxon>Metazoa</taxon>
        <taxon>Chordata</taxon>
        <taxon>Craniata</taxon>
        <taxon>Vertebrata</taxon>
        <taxon>Euteleostomi</taxon>
        <taxon>Actinopterygii</taxon>
        <taxon>Neopterygii</taxon>
        <taxon>Teleostei</taxon>
        <taxon>Ostariophysi</taxon>
        <taxon>Gonorynchiformes</taxon>
        <taxon>Chanidae</taxon>
        <taxon>Chanos</taxon>
    </lineage>
</organism>
<dbReference type="CTD" id="54892"/>
<gene>
    <name evidence="2" type="primary">ncapg2</name>
</gene>
<dbReference type="GeneID" id="115816179"/>